<evidence type="ECO:0000256" key="5">
    <source>
        <dbReference type="ARBA" id="ARBA00023136"/>
    </source>
</evidence>
<feature type="chain" id="PRO_5036719153" evidence="8">
    <location>
        <begin position="18"/>
        <end position="1086"/>
    </location>
</feature>
<sequence length="1086" mass="120295">MKLVAFILLATCLQVSATGNSQSITLAEKNEPLPKVFEAIEKQTGYVFFFDAELLAKAKRTSVTVKNASIDEVLRLCFKDQPFKYAIAGNIIVVQQKDNATLYTLAAMPVVATVKGKVTGAEHGPLAGASIQVKNKGRGTNSDAEGNFTIQADAGDVLVVSYVGYTQKEVAVNGTGFLNIILSPEETETQDLVVVAYGKMRKSDLTGSVSQVKATDITSYPTTNVVQALSGRAPGVRVMQNNGTPGSPISVRIRGANSIYGGNEPLYVIDGVPSTPTYLQNADIESMEILKDASSTAMYGSRGGNGVVLITTKTGKKNQPTKVGVDMGYSTQSITKKMKLLNPFQYASLYNEQRKNDNPTLAPYFSQQQLDSFRTMKGTDWQDLLLRNAPLYNANVSVSGGSDKTYFYFSGGVFSQQGIIPNSDYNRYSLRLNLKHDISKVFSIDYNAVYTRSERSSQNSQTGNRGSDMFGAMLFAPPTVGPYDAQGRYLRLNTVYPFISNAIVNPVAIKNEVQNNGKSDDFVSNLHLRIRPSKDLEVRISGNIVNSNGRSDYFRNREPYALNSVGDASVGTSQTTTLLNENIISYKKQLGRVHNIDVVAGIANQLDRYTAMGSGNASGFLSNEIYTGRLQSADVAGIPTSDYTRTALSSYIGRVNYGYDNRYLVTFSFRRDGFSPYSKEFRWENFPSAAIAWRMSNEKFLQNSRLVSELKLRASFGRTGNTSLGPYQSLNILQPYNVIFGDALSIGYAPRAQYPQKLRWEVTDQMDMGIDAGLLNNRIRITADYYHKRTKYLLNEVQLPTSFGYETALQNVGEISNRGIELGIEATVFNNRNFKWDLGGNIAFNRNRVEKLYKGQDINGTNIFTGNINDYVNLLREGQDVFVFYGYKEIGYTNDGLIKYEDKDTNGSINASDRSIIGNPNPDFIYGLNSVMKHKGFELTLFFQGSQGNDIFNLNKASNLDMGFGLNQPEEVYTNHWTSEKTNAKYPKPSNKINGNFSTRFVEDGSYVKLKNVMLAYTLPLQNWKIKHLKSAQLYVSGQNLLVLTKYSGYDPEVNAYGSANSRTQGVDYTVYPPSKSITFGLRCGF</sequence>
<evidence type="ECO:0000313" key="11">
    <source>
        <dbReference type="Proteomes" id="UP000627292"/>
    </source>
</evidence>
<organism evidence="10 11">
    <name type="scientific">Filimonas zeae</name>
    <dbReference type="NCBI Taxonomy" id="1737353"/>
    <lineage>
        <taxon>Bacteria</taxon>
        <taxon>Pseudomonadati</taxon>
        <taxon>Bacteroidota</taxon>
        <taxon>Chitinophagia</taxon>
        <taxon>Chitinophagales</taxon>
        <taxon>Chitinophagaceae</taxon>
        <taxon>Filimonas</taxon>
    </lineage>
</organism>
<protein>
    <submittedName>
        <fullName evidence="10">SusC/RagA family TonB-linked outer membrane protein</fullName>
    </submittedName>
</protein>
<evidence type="ECO:0000313" key="10">
    <source>
        <dbReference type="EMBL" id="GGH59420.1"/>
    </source>
</evidence>
<evidence type="ECO:0000256" key="8">
    <source>
        <dbReference type="SAM" id="SignalP"/>
    </source>
</evidence>
<evidence type="ECO:0000259" key="9">
    <source>
        <dbReference type="SMART" id="SM00965"/>
    </source>
</evidence>
<dbReference type="InterPro" id="IPR011662">
    <property type="entry name" value="Secretin/TonB_short_N"/>
</dbReference>
<dbReference type="RefSeq" id="WP_188950508.1">
    <property type="nucleotide sequence ID" value="NZ_BMIB01000001.1"/>
</dbReference>
<reference evidence="10" key="1">
    <citation type="journal article" date="2014" name="Int. J. Syst. Evol. Microbiol.">
        <title>Complete genome sequence of Corynebacterium casei LMG S-19264T (=DSM 44701T), isolated from a smear-ripened cheese.</title>
        <authorList>
            <consortium name="US DOE Joint Genome Institute (JGI-PGF)"/>
            <person name="Walter F."/>
            <person name="Albersmeier A."/>
            <person name="Kalinowski J."/>
            <person name="Ruckert C."/>
        </authorList>
    </citation>
    <scope>NUCLEOTIDE SEQUENCE</scope>
    <source>
        <strain evidence="10">CGMCC 1.15290</strain>
    </source>
</reference>
<keyword evidence="4 7" id="KW-0812">Transmembrane</keyword>
<evidence type="ECO:0000256" key="6">
    <source>
        <dbReference type="ARBA" id="ARBA00023237"/>
    </source>
</evidence>
<dbReference type="AlphaFoldDB" id="A0A917IPJ1"/>
<dbReference type="Pfam" id="PF07660">
    <property type="entry name" value="STN"/>
    <property type="match status" value="1"/>
</dbReference>
<keyword evidence="6 7" id="KW-0998">Cell outer membrane</keyword>
<dbReference type="InterPro" id="IPR039426">
    <property type="entry name" value="TonB-dep_rcpt-like"/>
</dbReference>
<keyword evidence="3 7" id="KW-1134">Transmembrane beta strand</keyword>
<evidence type="ECO:0000256" key="3">
    <source>
        <dbReference type="ARBA" id="ARBA00022452"/>
    </source>
</evidence>
<dbReference type="Proteomes" id="UP000627292">
    <property type="component" value="Unassembled WGS sequence"/>
</dbReference>
<dbReference type="Gene3D" id="2.60.40.1120">
    <property type="entry name" value="Carboxypeptidase-like, regulatory domain"/>
    <property type="match status" value="1"/>
</dbReference>
<reference evidence="10" key="2">
    <citation type="submission" date="2020-09" db="EMBL/GenBank/DDBJ databases">
        <authorList>
            <person name="Sun Q."/>
            <person name="Zhou Y."/>
        </authorList>
    </citation>
    <scope>NUCLEOTIDE SEQUENCE</scope>
    <source>
        <strain evidence="10">CGMCC 1.15290</strain>
    </source>
</reference>
<dbReference type="GO" id="GO:0009279">
    <property type="term" value="C:cell outer membrane"/>
    <property type="evidence" value="ECO:0007669"/>
    <property type="project" value="UniProtKB-SubCell"/>
</dbReference>
<dbReference type="Gene3D" id="2.170.130.10">
    <property type="entry name" value="TonB-dependent receptor, plug domain"/>
    <property type="match status" value="1"/>
</dbReference>
<dbReference type="SUPFAM" id="SSF49464">
    <property type="entry name" value="Carboxypeptidase regulatory domain-like"/>
    <property type="match status" value="1"/>
</dbReference>
<feature type="domain" description="Secretin/TonB short N-terminal" evidence="9">
    <location>
        <begin position="46"/>
        <end position="97"/>
    </location>
</feature>
<dbReference type="NCBIfam" id="TIGR04057">
    <property type="entry name" value="SusC_RagA_signa"/>
    <property type="match status" value="1"/>
</dbReference>
<dbReference type="SMART" id="SM00965">
    <property type="entry name" value="STN"/>
    <property type="match status" value="1"/>
</dbReference>
<dbReference type="Pfam" id="PF13715">
    <property type="entry name" value="CarbopepD_reg_2"/>
    <property type="match status" value="1"/>
</dbReference>
<dbReference type="InterPro" id="IPR036942">
    <property type="entry name" value="Beta-barrel_TonB_sf"/>
</dbReference>
<keyword evidence="11" id="KW-1185">Reference proteome</keyword>
<keyword evidence="8" id="KW-0732">Signal</keyword>
<dbReference type="Pfam" id="PF07715">
    <property type="entry name" value="Plug"/>
    <property type="match status" value="1"/>
</dbReference>
<dbReference type="SUPFAM" id="SSF56935">
    <property type="entry name" value="Porins"/>
    <property type="match status" value="1"/>
</dbReference>
<evidence type="ECO:0000256" key="1">
    <source>
        <dbReference type="ARBA" id="ARBA00004571"/>
    </source>
</evidence>
<dbReference type="NCBIfam" id="TIGR04056">
    <property type="entry name" value="OMP_RagA_SusC"/>
    <property type="match status" value="1"/>
</dbReference>
<feature type="signal peptide" evidence="8">
    <location>
        <begin position="1"/>
        <end position="17"/>
    </location>
</feature>
<comment type="caution">
    <text evidence="10">The sequence shown here is derived from an EMBL/GenBank/DDBJ whole genome shotgun (WGS) entry which is preliminary data.</text>
</comment>
<name>A0A917IPJ1_9BACT</name>
<comment type="similarity">
    <text evidence="7">Belongs to the TonB-dependent receptor family.</text>
</comment>
<accession>A0A917IPJ1</accession>
<gene>
    <name evidence="10" type="ORF">GCM10011379_06180</name>
</gene>
<dbReference type="InterPro" id="IPR023997">
    <property type="entry name" value="TonB-dep_OMP_SusC/RagA_CS"/>
</dbReference>
<evidence type="ECO:0000256" key="7">
    <source>
        <dbReference type="PROSITE-ProRule" id="PRU01360"/>
    </source>
</evidence>
<comment type="subcellular location">
    <subcellularLocation>
        <location evidence="1 7">Cell outer membrane</location>
        <topology evidence="1 7">Multi-pass membrane protein</topology>
    </subcellularLocation>
</comment>
<proteinExistence type="inferred from homology"/>
<dbReference type="PROSITE" id="PS52016">
    <property type="entry name" value="TONB_DEPENDENT_REC_3"/>
    <property type="match status" value="1"/>
</dbReference>
<dbReference type="InterPro" id="IPR008969">
    <property type="entry name" value="CarboxyPept-like_regulatory"/>
</dbReference>
<keyword evidence="2 7" id="KW-0813">Transport</keyword>
<evidence type="ECO:0000256" key="2">
    <source>
        <dbReference type="ARBA" id="ARBA00022448"/>
    </source>
</evidence>
<evidence type="ECO:0000256" key="4">
    <source>
        <dbReference type="ARBA" id="ARBA00022692"/>
    </source>
</evidence>
<dbReference type="EMBL" id="BMIB01000001">
    <property type="protein sequence ID" value="GGH59420.1"/>
    <property type="molecule type" value="Genomic_DNA"/>
</dbReference>
<dbReference type="Gene3D" id="2.40.170.20">
    <property type="entry name" value="TonB-dependent receptor, beta-barrel domain"/>
    <property type="match status" value="1"/>
</dbReference>
<dbReference type="InterPro" id="IPR012910">
    <property type="entry name" value="Plug_dom"/>
</dbReference>
<keyword evidence="5 7" id="KW-0472">Membrane</keyword>
<dbReference type="InterPro" id="IPR037066">
    <property type="entry name" value="Plug_dom_sf"/>
</dbReference>
<dbReference type="InterPro" id="IPR023996">
    <property type="entry name" value="TonB-dep_OMP_SusC/RagA"/>
</dbReference>